<dbReference type="Pfam" id="PF08021">
    <property type="entry name" value="FAD_binding_9"/>
    <property type="match status" value="1"/>
</dbReference>
<name>A0A246KUE4_9GAMM</name>
<comment type="caution">
    <text evidence="3">The sequence shown here is derived from an EMBL/GenBank/DDBJ whole genome shotgun (WGS) entry which is preliminary data.</text>
</comment>
<dbReference type="PROSITE" id="PS51384">
    <property type="entry name" value="FAD_FR"/>
    <property type="match status" value="1"/>
</dbReference>
<sequence length="265" mass="29988">MTEHNNTRLRLDVRFRELTVLRTEEVTPHMRRVVLGGDDLAGFDSPGADDHIKLFFPNARGEMVLPVLTAEGRSYPDGKAPSPSRDYTPRWWDHETGELAIDFVLHDQGVAGPWAERAQPGDTLVIGGPRGSFVVADTYDAYVLIGDETALPAIARWLDVLPDGAEVQAFIEVRDEGERQDLPQYENVRIHWLERNGFPAASSTLLEDMLTDFEAPEGDVFYWIATESRRARMMRKFIEGHLGVPRDWIRSTGYWKAHPDETDGD</sequence>
<dbReference type="RefSeq" id="WP_049468660.1">
    <property type="nucleotide sequence ID" value="NZ_JBJMAE010000021.1"/>
</dbReference>
<evidence type="ECO:0000256" key="1">
    <source>
        <dbReference type="ARBA" id="ARBA00035644"/>
    </source>
</evidence>
<dbReference type="Gene3D" id="2.40.30.10">
    <property type="entry name" value="Translation factors"/>
    <property type="match status" value="1"/>
</dbReference>
<dbReference type="FunFam" id="2.40.30.10:FF:000055">
    <property type="entry name" value="Siderophore-interacting family protein"/>
    <property type="match status" value="1"/>
</dbReference>
<dbReference type="EMBL" id="NIXP01000125">
    <property type="protein sequence ID" value="OWR28795.1"/>
    <property type="molecule type" value="Genomic_DNA"/>
</dbReference>
<dbReference type="CDD" id="cd06193">
    <property type="entry name" value="siderophore_interacting"/>
    <property type="match status" value="1"/>
</dbReference>
<dbReference type="InterPro" id="IPR017927">
    <property type="entry name" value="FAD-bd_FR_type"/>
</dbReference>
<gene>
    <name evidence="3" type="ORF">CEE55_18540</name>
</gene>
<dbReference type="AlphaFoldDB" id="A0A246KUE4"/>
<dbReference type="PANTHER" id="PTHR30157">
    <property type="entry name" value="FERRIC REDUCTASE, NADPH-DEPENDENT"/>
    <property type="match status" value="1"/>
</dbReference>
<evidence type="ECO:0000259" key="2">
    <source>
        <dbReference type="PROSITE" id="PS51384"/>
    </source>
</evidence>
<feature type="domain" description="FAD-binding FR-type" evidence="2">
    <location>
        <begin position="13"/>
        <end position="136"/>
    </location>
</feature>
<dbReference type="PANTHER" id="PTHR30157:SF0">
    <property type="entry name" value="NADPH-DEPENDENT FERRIC-CHELATE REDUCTASE"/>
    <property type="match status" value="1"/>
</dbReference>
<proteinExistence type="inferred from homology"/>
<dbReference type="InterPro" id="IPR039374">
    <property type="entry name" value="SIP_fam"/>
</dbReference>
<evidence type="ECO:0000313" key="4">
    <source>
        <dbReference type="Proteomes" id="UP000197904"/>
    </source>
</evidence>
<dbReference type="InterPro" id="IPR013113">
    <property type="entry name" value="SIP_FAD-bd"/>
</dbReference>
<dbReference type="InterPro" id="IPR017938">
    <property type="entry name" value="Riboflavin_synthase-like_b-brl"/>
</dbReference>
<dbReference type="Gene3D" id="3.40.50.80">
    <property type="entry name" value="Nucleotide-binding domain of ferredoxin-NADP reductase (FNR) module"/>
    <property type="match status" value="1"/>
</dbReference>
<dbReference type="InterPro" id="IPR039261">
    <property type="entry name" value="FNR_nucleotide-bd"/>
</dbReference>
<protein>
    <submittedName>
        <fullName evidence="3">Siderophore-interacting protein</fullName>
    </submittedName>
</protein>
<comment type="similarity">
    <text evidence="1">Belongs to the SIP oxidoreductase family.</text>
</comment>
<dbReference type="Pfam" id="PF04954">
    <property type="entry name" value="SIP"/>
    <property type="match status" value="1"/>
</dbReference>
<evidence type="ECO:0000313" key="3">
    <source>
        <dbReference type="EMBL" id="OWR28795.1"/>
    </source>
</evidence>
<accession>A0A246KUE4</accession>
<reference evidence="3 4" key="1">
    <citation type="submission" date="2017-06" db="EMBL/GenBank/DDBJ databases">
        <authorList>
            <person name="Kim H.J."/>
            <person name="Triplett B.A."/>
        </authorList>
    </citation>
    <scope>NUCLEOTIDE SEQUENCE [LARGE SCALE GENOMIC DNA]</scope>
    <source>
        <strain evidence="3 4">S18795</strain>
    </source>
</reference>
<dbReference type="GO" id="GO:0016491">
    <property type="term" value="F:oxidoreductase activity"/>
    <property type="evidence" value="ECO:0007669"/>
    <property type="project" value="InterPro"/>
</dbReference>
<dbReference type="Proteomes" id="UP000197904">
    <property type="component" value="Unassembled WGS sequence"/>
</dbReference>
<dbReference type="SUPFAM" id="SSF63380">
    <property type="entry name" value="Riboflavin synthase domain-like"/>
    <property type="match status" value="1"/>
</dbReference>
<dbReference type="InterPro" id="IPR007037">
    <property type="entry name" value="SIP_rossman_dom"/>
</dbReference>
<organism evidence="3 4">
    <name type="scientific">Stenotrophomonas pavanii</name>
    <dbReference type="NCBI Taxonomy" id="487698"/>
    <lineage>
        <taxon>Bacteria</taxon>
        <taxon>Pseudomonadati</taxon>
        <taxon>Pseudomonadota</taxon>
        <taxon>Gammaproteobacteria</taxon>
        <taxon>Lysobacterales</taxon>
        <taxon>Lysobacteraceae</taxon>
        <taxon>Stenotrophomonas</taxon>
    </lineage>
</organism>